<sequence>MNYSLHIYKCIHYIDAHLYDKVSLHHLAKFTGLSASYLSLAFKQEMNETVTSYIQRKKSY</sequence>
<evidence type="ECO:0000256" key="1">
    <source>
        <dbReference type="ARBA" id="ARBA00023015"/>
    </source>
</evidence>
<dbReference type="PROSITE" id="PS01124">
    <property type="entry name" value="HTH_ARAC_FAMILY_2"/>
    <property type="match status" value="1"/>
</dbReference>
<evidence type="ECO:0000313" key="4">
    <source>
        <dbReference type="EMBL" id="EFW05526.1"/>
    </source>
</evidence>
<evidence type="ECO:0000313" key="5">
    <source>
        <dbReference type="Proteomes" id="UP000003157"/>
    </source>
</evidence>
<dbReference type="SUPFAM" id="SSF46689">
    <property type="entry name" value="Homeodomain-like"/>
    <property type="match status" value="1"/>
</dbReference>
<gene>
    <name evidence="4" type="ORF">HMPREF9488_01171</name>
</gene>
<dbReference type="Gene3D" id="1.10.10.60">
    <property type="entry name" value="Homeodomain-like"/>
    <property type="match status" value="1"/>
</dbReference>
<comment type="caution">
    <text evidence="4">The sequence shown here is derived from an EMBL/GenBank/DDBJ whole genome shotgun (WGS) entry which is preliminary data.</text>
</comment>
<dbReference type="InterPro" id="IPR018060">
    <property type="entry name" value="HTH_AraC"/>
</dbReference>
<organism evidence="4 5">
    <name type="scientific">Coprobacillus cateniformis</name>
    <dbReference type="NCBI Taxonomy" id="100884"/>
    <lineage>
        <taxon>Bacteria</taxon>
        <taxon>Bacillati</taxon>
        <taxon>Bacillota</taxon>
        <taxon>Erysipelotrichia</taxon>
        <taxon>Erysipelotrichales</taxon>
        <taxon>Coprobacillaceae</taxon>
        <taxon>Coprobacillus</taxon>
    </lineage>
</organism>
<dbReference type="EMBL" id="ADKX01000022">
    <property type="protein sequence ID" value="EFW05526.1"/>
    <property type="molecule type" value="Genomic_DNA"/>
</dbReference>
<feature type="domain" description="HTH araC/xylS-type" evidence="3">
    <location>
        <begin position="8"/>
        <end position="60"/>
    </location>
</feature>
<dbReference type="AlphaFoldDB" id="E7G8T3"/>
<accession>E7G8T3</accession>
<name>E7G8T3_9FIRM</name>
<reference evidence="4 5" key="1">
    <citation type="submission" date="2010-12" db="EMBL/GenBank/DDBJ databases">
        <title>The Genome Sequence of Coprobacillus sp. strain 29_1.</title>
        <authorList>
            <consortium name="The Broad Institute Genome Sequencing Platform"/>
            <person name="Earl A."/>
            <person name="Ward D."/>
            <person name="Feldgarden M."/>
            <person name="Gevers D."/>
            <person name="Daigneault M."/>
            <person name="Sibley C.D."/>
            <person name="White A."/>
            <person name="Strauss J."/>
            <person name="Allen-Vercoe E."/>
            <person name="Young S.K."/>
            <person name="Zeng Q."/>
            <person name="Gargeya S."/>
            <person name="Fitzgerald M."/>
            <person name="Haas B."/>
            <person name="Abouelleil A."/>
            <person name="Alvarado L."/>
            <person name="Arachchi H.M."/>
            <person name="Berlin A."/>
            <person name="Brown A."/>
            <person name="Chapman S.B."/>
            <person name="Chen Z."/>
            <person name="Dunbar C."/>
            <person name="Freedman E."/>
            <person name="Gearin G."/>
            <person name="Gellesch M."/>
            <person name="Goldberg J."/>
            <person name="Griggs A."/>
            <person name="Gujja S."/>
            <person name="Heilman E."/>
            <person name="Heiman D."/>
            <person name="Howarth C."/>
            <person name="Larson L."/>
            <person name="Lui A."/>
            <person name="MacDonald P.J.P."/>
            <person name="Mehta T."/>
            <person name="Montmayeur A."/>
            <person name="Murphy C."/>
            <person name="Neiman D."/>
            <person name="Pearson M."/>
            <person name="Priest M."/>
            <person name="Roberts A."/>
            <person name="Saif S."/>
            <person name="Shea T."/>
            <person name="Shenoy N."/>
            <person name="Sisk P."/>
            <person name="Stolte C."/>
            <person name="Sykes S."/>
            <person name="White J."/>
            <person name="Yandava C."/>
            <person name="Nusbaum C."/>
            <person name="Birren B."/>
        </authorList>
    </citation>
    <scope>NUCLEOTIDE SEQUENCE [LARGE SCALE GENOMIC DNA]</scope>
    <source>
        <strain evidence="4 5">29_1</strain>
    </source>
</reference>
<keyword evidence="5" id="KW-1185">Reference proteome</keyword>
<evidence type="ECO:0000256" key="2">
    <source>
        <dbReference type="ARBA" id="ARBA00023163"/>
    </source>
</evidence>
<keyword evidence="2" id="KW-0804">Transcription</keyword>
<dbReference type="Proteomes" id="UP000003157">
    <property type="component" value="Unassembled WGS sequence"/>
</dbReference>
<dbReference type="GO" id="GO:0003700">
    <property type="term" value="F:DNA-binding transcription factor activity"/>
    <property type="evidence" value="ECO:0007669"/>
    <property type="project" value="InterPro"/>
</dbReference>
<keyword evidence="1" id="KW-0805">Transcription regulation</keyword>
<proteinExistence type="predicted"/>
<evidence type="ECO:0000259" key="3">
    <source>
        <dbReference type="PROSITE" id="PS01124"/>
    </source>
</evidence>
<protein>
    <recommendedName>
        <fullName evidence="3">HTH araC/xylS-type domain-containing protein</fullName>
    </recommendedName>
</protein>
<dbReference type="GO" id="GO:0043565">
    <property type="term" value="F:sequence-specific DNA binding"/>
    <property type="evidence" value="ECO:0007669"/>
    <property type="project" value="InterPro"/>
</dbReference>
<dbReference type="HOGENOM" id="CLU_2933470_0_0_9"/>
<dbReference type="InterPro" id="IPR009057">
    <property type="entry name" value="Homeodomain-like_sf"/>
</dbReference>
<dbReference type="STRING" id="100884.GCA_000269565_03013"/>